<proteinExistence type="predicted"/>
<dbReference type="PANTHER" id="PTHR37835">
    <property type="entry name" value="ALPHA-CLOSTRIPAIN"/>
    <property type="match status" value="1"/>
</dbReference>
<dbReference type="Proteomes" id="UP000280307">
    <property type="component" value="Unassembled WGS sequence"/>
</dbReference>
<dbReference type="EMBL" id="RSAS01000373">
    <property type="protein sequence ID" value="RRR72817.1"/>
    <property type="molecule type" value="Genomic_DNA"/>
</dbReference>
<organism evidence="1 2">
    <name type="scientific">Candidatus Viridilinea halotolerans</name>
    <dbReference type="NCBI Taxonomy" id="2491704"/>
    <lineage>
        <taxon>Bacteria</taxon>
        <taxon>Bacillati</taxon>
        <taxon>Chloroflexota</taxon>
        <taxon>Chloroflexia</taxon>
        <taxon>Chloroflexales</taxon>
        <taxon>Chloroflexineae</taxon>
        <taxon>Oscillochloridaceae</taxon>
        <taxon>Candidatus Viridilinea</taxon>
    </lineage>
</organism>
<evidence type="ECO:0000313" key="1">
    <source>
        <dbReference type="EMBL" id="RRR72817.1"/>
    </source>
</evidence>
<dbReference type="PANTHER" id="PTHR37835:SF1">
    <property type="entry name" value="ALPHA-CLOSTRIPAIN"/>
    <property type="match status" value="1"/>
</dbReference>
<sequence length="953" mass="103657">MSNPTSCEGAPVMMSQRRPRYVGVLLVLVALLLVLPLLPPRQFGQADVASAQAATPRFRPLGGNGPGTLPLLLPQGVQVQDALAAEAQPFAQPQAVAACFDNINNSAMTDFNGDGFVDRYRNNAEEGSANDEGWWVDQGEVHADTTIYRSSPNAIRMEDDPDGEGVNMISHEMAMRPSDGDISINFHLYLTDEDPGYDFLYYGFATFDEDDAIDELIYWDLVPSLAPERWHAIYQRIDDPLVVDELKTVALTETVWFVLFSDTDGEAPYVSALIDDVQVTTCATGAGLRGALTAAPADESGQPQGAEVALAYRSAAEQPYTILRTQKTAAGGTYNFGGLRPLRAAESYRVFYLNDGRNDQRLRVWAGPTVTSLAVDQETALPSFDIRNVPLQSPANDAQVAFPAQFRWSGRGLPNEQYSFCLYDLDRSDEQYCLEPQTTTSVEVTLADMEMIPELGFRYGKRFAWFVLVEQGDYWGASFYEHGVTFTQNPVQMPGAGPSPSGRAPSATGDKDWTVMVYLAGDNDLGDLTRYTNASANLQGQFDTLRRLAPTVPNVHVVVLADFFDSSGTRLCHMQPDGQAACQQLGEQNTADPAVLRNFIDTALERFPARQRMLIIANHGHSLGGVALDETTGPNAWMKPNQFREALATSRLATQPLDILFFSACLMGSVETAAMVQGYSRYLVASADLMWMLSVHERMLPLLGNADTRDNPRAVASGIVDAYRRSVQAVNQSLSISSAAYDLAQFETLNTHLSQLAVALLDGVGNNANADAVRAAINRARNTMQVYDASGNKQLDVAEDAFVDLTDMARLLAEIPNTPPTPEVTAIRTAAQNLRTLLANVGGANAFIVASVQASGANYDLSRAAGVHVFFPNANVGALERGQQRGMTALYLNQGLFTPYHTTTQWDEWISRYTGVVNTGSVAAGPGGFVAGVRPVSGAFTQQYDVFLPLVQR</sequence>
<reference evidence="1 2" key="1">
    <citation type="submission" date="2018-12" db="EMBL/GenBank/DDBJ databases">
        <title>Genome Sequence of Candidatus Viridilinea halotolerans isolated from saline sulfide-rich spring.</title>
        <authorList>
            <person name="Grouzdev D.S."/>
            <person name="Burganskaya E.I."/>
            <person name="Krutkina M.S."/>
            <person name="Sukhacheva M.V."/>
            <person name="Gorlenko V.M."/>
        </authorList>
    </citation>
    <scope>NUCLEOTIDE SEQUENCE [LARGE SCALE GENOMIC DNA]</scope>
    <source>
        <strain evidence="1">Chok-6</strain>
    </source>
</reference>
<dbReference type="AlphaFoldDB" id="A0A426U0X3"/>
<dbReference type="Pfam" id="PF03415">
    <property type="entry name" value="Peptidase_C11"/>
    <property type="match status" value="1"/>
</dbReference>
<gene>
    <name evidence="1" type="ORF">EI684_09695</name>
</gene>
<dbReference type="InterPro" id="IPR005077">
    <property type="entry name" value="Peptidase_C11"/>
</dbReference>
<accession>A0A426U0X3</accession>
<evidence type="ECO:0000313" key="2">
    <source>
        <dbReference type="Proteomes" id="UP000280307"/>
    </source>
</evidence>
<dbReference type="Gene3D" id="3.40.50.11970">
    <property type="match status" value="1"/>
</dbReference>
<name>A0A426U0X3_9CHLR</name>
<comment type="caution">
    <text evidence="1">The sequence shown here is derived from an EMBL/GenBank/DDBJ whole genome shotgun (WGS) entry which is preliminary data.</text>
</comment>
<protein>
    <submittedName>
        <fullName evidence="1">Uncharacterized protein</fullName>
    </submittedName>
</protein>